<dbReference type="Proteomes" id="UP001175271">
    <property type="component" value="Unassembled WGS sequence"/>
</dbReference>
<dbReference type="EMBL" id="JAUCMV010000002">
    <property type="protein sequence ID" value="KAK0415860.1"/>
    <property type="molecule type" value="Genomic_DNA"/>
</dbReference>
<evidence type="ECO:0000313" key="12">
    <source>
        <dbReference type="EMBL" id="KAK0415860.1"/>
    </source>
</evidence>
<evidence type="ECO:0000256" key="1">
    <source>
        <dbReference type="ARBA" id="ARBA00004448"/>
    </source>
</evidence>
<sequence length="267" mass="28531">MSDGHAHKSEFARWLVCGAAAGLAVDLSLYPLDTLKTRLQSEAGFRASGGFRHLYRGMSSVAIGSAPGAALFFSSYSGIKKFIGVDSPLTNAAGASVAETVACLVRVPTELIKQRAQANAGRTMTAIAGLIYKNDGLFGFYRGYISTVAREIPFSLIEFPLWEYLKVKVAEYQGRECSPLESAACGSVAGCTAAGLTTPLDVAKTRTMLNESSQRLSTLATLRQVHSQGGVNALYAGVWPRMSWMALGGFVFFGAYESACVLTHKLF</sequence>
<protein>
    <recommendedName>
        <fullName evidence="14">S-adenosylmethionine mitochondrial carrier protein</fullName>
    </recommendedName>
</protein>
<keyword evidence="13" id="KW-1185">Reference proteome</keyword>
<evidence type="ECO:0000313" key="13">
    <source>
        <dbReference type="Proteomes" id="UP001175271"/>
    </source>
</evidence>
<comment type="caution">
    <text evidence="12">The sequence shown here is derived from an EMBL/GenBank/DDBJ whole genome shotgun (WGS) entry which is preliminary data.</text>
</comment>
<evidence type="ECO:0000256" key="10">
    <source>
        <dbReference type="PROSITE-ProRule" id="PRU00282"/>
    </source>
</evidence>
<evidence type="ECO:0000256" key="8">
    <source>
        <dbReference type="ARBA" id="ARBA00023128"/>
    </source>
</evidence>
<gene>
    <name evidence="12" type="ORF">QR680_012159</name>
</gene>
<comment type="subcellular location">
    <subcellularLocation>
        <location evidence="1">Mitochondrion inner membrane</location>
        <topology evidence="1">Multi-pass membrane protein</topology>
    </subcellularLocation>
</comment>
<dbReference type="Pfam" id="PF00153">
    <property type="entry name" value="Mito_carr"/>
    <property type="match status" value="3"/>
</dbReference>
<keyword evidence="6" id="KW-0999">Mitochondrion inner membrane</keyword>
<evidence type="ECO:0000256" key="11">
    <source>
        <dbReference type="RuleBase" id="RU000488"/>
    </source>
</evidence>
<proteinExistence type="inferred from homology"/>
<keyword evidence="8" id="KW-0496">Mitochondrion</keyword>
<keyword evidence="9 10" id="KW-0472">Membrane</keyword>
<dbReference type="AlphaFoldDB" id="A0AA39I2F9"/>
<comment type="similarity">
    <text evidence="2 11">Belongs to the mitochondrial carrier (TC 2.A.29) family.</text>
</comment>
<evidence type="ECO:0000256" key="6">
    <source>
        <dbReference type="ARBA" id="ARBA00022792"/>
    </source>
</evidence>
<accession>A0AA39I2F9</accession>
<keyword evidence="7" id="KW-1133">Transmembrane helix</keyword>
<dbReference type="Gene3D" id="1.50.40.10">
    <property type="entry name" value="Mitochondrial carrier domain"/>
    <property type="match status" value="2"/>
</dbReference>
<keyword evidence="4 10" id="KW-0812">Transmembrane</keyword>
<keyword evidence="5" id="KW-0677">Repeat</keyword>
<dbReference type="GO" id="GO:0005743">
    <property type="term" value="C:mitochondrial inner membrane"/>
    <property type="evidence" value="ECO:0007669"/>
    <property type="project" value="UniProtKB-SubCell"/>
</dbReference>
<dbReference type="PROSITE" id="PS50920">
    <property type="entry name" value="SOLCAR"/>
    <property type="match status" value="3"/>
</dbReference>
<evidence type="ECO:0008006" key="14">
    <source>
        <dbReference type="Google" id="ProtNLM"/>
    </source>
</evidence>
<organism evidence="12 13">
    <name type="scientific">Steinernema hermaphroditum</name>
    <dbReference type="NCBI Taxonomy" id="289476"/>
    <lineage>
        <taxon>Eukaryota</taxon>
        <taxon>Metazoa</taxon>
        <taxon>Ecdysozoa</taxon>
        <taxon>Nematoda</taxon>
        <taxon>Chromadorea</taxon>
        <taxon>Rhabditida</taxon>
        <taxon>Tylenchina</taxon>
        <taxon>Panagrolaimomorpha</taxon>
        <taxon>Strongyloidoidea</taxon>
        <taxon>Steinernematidae</taxon>
        <taxon>Steinernema</taxon>
    </lineage>
</organism>
<evidence type="ECO:0000256" key="4">
    <source>
        <dbReference type="ARBA" id="ARBA00022692"/>
    </source>
</evidence>
<dbReference type="SUPFAM" id="SSF103506">
    <property type="entry name" value="Mitochondrial carrier"/>
    <property type="match status" value="1"/>
</dbReference>
<evidence type="ECO:0000256" key="2">
    <source>
        <dbReference type="ARBA" id="ARBA00006375"/>
    </source>
</evidence>
<feature type="repeat" description="Solcar" evidence="10">
    <location>
        <begin position="86"/>
        <end position="168"/>
    </location>
</feature>
<evidence type="ECO:0000256" key="5">
    <source>
        <dbReference type="ARBA" id="ARBA00022737"/>
    </source>
</evidence>
<dbReference type="FunFam" id="1.50.40.10:FF:000018">
    <property type="entry name" value="S-adenosylmethionine mitochondrial carrier protein-like"/>
    <property type="match status" value="1"/>
</dbReference>
<evidence type="ECO:0000256" key="9">
    <source>
        <dbReference type="ARBA" id="ARBA00023136"/>
    </source>
</evidence>
<evidence type="ECO:0000256" key="7">
    <source>
        <dbReference type="ARBA" id="ARBA00022989"/>
    </source>
</evidence>
<keyword evidence="3 11" id="KW-0813">Transport</keyword>
<feature type="repeat" description="Solcar" evidence="10">
    <location>
        <begin position="12"/>
        <end position="82"/>
    </location>
</feature>
<dbReference type="PANTHER" id="PTHR45667">
    <property type="entry name" value="S-ADENOSYLMETHIONINE MITOCHONDRIAL CARRIER PROTEIN"/>
    <property type="match status" value="1"/>
</dbReference>
<feature type="repeat" description="Solcar" evidence="10">
    <location>
        <begin position="177"/>
        <end position="262"/>
    </location>
</feature>
<reference evidence="12" key="1">
    <citation type="submission" date="2023-06" db="EMBL/GenBank/DDBJ databases">
        <title>Genomic analysis of the entomopathogenic nematode Steinernema hermaphroditum.</title>
        <authorList>
            <person name="Schwarz E.M."/>
            <person name="Heppert J.K."/>
            <person name="Baniya A."/>
            <person name="Schwartz H.T."/>
            <person name="Tan C.-H."/>
            <person name="Antoshechkin I."/>
            <person name="Sternberg P.W."/>
            <person name="Goodrich-Blair H."/>
            <person name="Dillman A.R."/>
        </authorList>
    </citation>
    <scope>NUCLEOTIDE SEQUENCE</scope>
    <source>
        <strain evidence="12">PS9179</strain>
        <tissue evidence="12">Whole animal</tissue>
    </source>
</reference>
<dbReference type="InterPro" id="IPR023395">
    <property type="entry name" value="MCP_dom_sf"/>
</dbReference>
<evidence type="ECO:0000256" key="3">
    <source>
        <dbReference type="ARBA" id="ARBA00022448"/>
    </source>
</evidence>
<dbReference type="InterPro" id="IPR018108">
    <property type="entry name" value="MCP_transmembrane"/>
</dbReference>
<name>A0AA39I2F9_9BILA</name>